<evidence type="ECO:0000313" key="11">
    <source>
        <dbReference type="EMBL" id="GAA2481522.1"/>
    </source>
</evidence>
<keyword evidence="2" id="KW-0813">Transport</keyword>
<feature type="transmembrane region" description="Helical" evidence="9">
    <location>
        <begin position="765"/>
        <end position="784"/>
    </location>
</feature>
<dbReference type="PRINTS" id="PR01036">
    <property type="entry name" value="TCRTETB"/>
</dbReference>
<protein>
    <recommendedName>
        <fullName evidence="10">Major facilitator superfamily (MFS) profile domain-containing protein</fullName>
    </recommendedName>
</protein>
<dbReference type="CDD" id="cd08244">
    <property type="entry name" value="MDR_enoyl_red"/>
    <property type="match status" value="1"/>
</dbReference>
<evidence type="ECO:0000256" key="9">
    <source>
        <dbReference type="SAM" id="Phobius"/>
    </source>
</evidence>
<reference evidence="12" key="1">
    <citation type="journal article" date="2019" name="Int. J. Syst. Evol. Microbiol.">
        <title>The Global Catalogue of Microorganisms (GCM) 10K type strain sequencing project: providing services to taxonomists for standard genome sequencing and annotation.</title>
        <authorList>
            <consortium name="The Broad Institute Genomics Platform"/>
            <consortium name="The Broad Institute Genome Sequencing Center for Infectious Disease"/>
            <person name="Wu L."/>
            <person name="Ma J."/>
        </authorList>
    </citation>
    <scope>NUCLEOTIDE SEQUENCE [LARGE SCALE GENOMIC DNA]</scope>
    <source>
        <strain evidence="12">JCM 4395</strain>
    </source>
</reference>
<feature type="transmembrane region" description="Helical" evidence="9">
    <location>
        <begin position="463"/>
        <end position="482"/>
    </location>
</feature>
<feature type="transmembrane region" description="Helical" evidence="9">
    <location>
        <begin position="435"/>
        <end position="457"/>
    </location>
</feature>
<evidence type="ECO:0000256" key="3">
    <source>
        <dbReference type="ARBA" id="ARBA00022475"/>
    </source>
</evidence>
<feature type="transmembrane region" description="Helical" evidence="9">
    <location>
        <begin position="688"/>
        <end position="709"/>
    </location>
</feature>
<feature type="transmembrane region" description="Helical" evidence="9">
    <location>
        <begin position="520"/>
        <end position="542"/>
    </location>
</feature>
<feature type="transmembrane region" description="Helical" evidence="9">
    <location>
        <begin position="585"/>
        <end position="603"/>
    </location>
</feature>
<evidence type="ECO:0000256" key="2">
    <source>
        <dbReference type="ARBA" id="ARBA00022448"/>
    </source>
</evidence>
<feature type="transmembrane region" description="Helical" evidence="9">
    <location>
        <begin position="366"/>
        <end position="386"/>
    </location>
</feature>
<evidence type="ECO:0000256" key="1">
    <source>
        <dbReference type="ARBA" id="ARBA00004651"/>
    </source>
</evidence>
<evidence type="ECO:0000256" key="7">
    <source>
        <dbReference type="ARBA" id="ARBA00023251"/>
    </source>
</evidence>
<evidence type="ECO:0000256" key="8">
    <source>
        <dbReference type="SAM" id="MobiDB-lite"/>
    </source>
</evidence>
<dbReference type="Gene3D" id="1.20.1720.10">
    <property type="entry name" value="Multidrug resistance protein D"/>
    <property type="match status" value="1"/>
</dbReference>
<accession>A0ABP5YLT4</accession>
<feature type="compositionally biased region" description="Polar residues" evidence="8">
    <location>
        <begin position="339"/>
        <end position="353"/>
    </location>
</feature>
<dbReference type="InterPro" id="IPR011032">
    <property type="entry name" value="GroES-like_sf"/>
</dbReference>
<dbReference type="PANTHER" id="PTHR42718">
    <property type="entry name" value="MAJOR FACILITATOR SUPERFAMILY MULTIDRUG TRANSPORTER MFSC"/>
    <property type="match status" value="1"/>
</dbReference>
<evidence type="ECO:0000313" key="12">
    <source>
        <dbReference type="Proteomes" id="UP001501777"/>
    </source>
</evidence>
<dbReference type="Pfam" id="PF07690">
    <property type="entry name" value="MFS_1"/>
    <property type="match status" value="1"/>
</dbReference>
<comment type="subcellular location">
    <subcellularLocation>
        <location evidence="1">Cell membrane</location>
        <topology evidence="1">Multi-pass membrane protein</topology>
    </subcellularLocation>
</comment>
<keyword evidence="6 9" id="KW-0472">Membrane</keyword>
<dbReference type="Gene3D" id="3.40.50.720">
    <property type="entry name" value="NAD(P)-binding Rossmann-like Domain"/>
    <property type="match status" value="1"/>
</dbReference>
<keyword evidence="12" id="KW-1185">Reference proteome</keyword>
<dbReference type="InterPro" id="IPR036291">
    <property type="entry name" value="NAD(P)-bd_dom_sf"/>
</dbReference>
<dbReference type="PROSITE" id="PS00216">
    <property type="entry name" value="SUGAR_TRANSPORT_1"/>
    <property type="match status" value="1"/>
</dbReference>
<feature type="transmembrane region" description="Helical" evidence="9">
    <location>
        <begin position="494"/>
        <end position="514"/>
    </location>
</feature>
<keyword evidence="3" id="KW-1003">Cell membrane</keyword>
<dbReference type="InterPro" id="IPR011701">
    <property type="entry name" value="MFS"/>
</dbReference>
<feature type="transmembrane region" description="Helical" evidence="9">
    <location>
        <begin position="624"/>
        <end position="647"/>
    </location>
</feature>
<feature type="transmembrane region" description="Helical" evidence="9">
    <location>
        <begin position="721"/>
        <end position="744"/>
    </location>
</feature>
<dbReference type="SUPFAM" id="SSF50129">
    <property type="entry name" value="GroES-like"/>
    <property type="match status" value="1"/>
</dbReference>
<sequence length="846" mass="87864">MHAIRLHAFGPAENLRYEEVADPQPGPGQVRITVAAAGVHLLDTALREGEQGPLPEPTRLPTVPGREVAGVVESLGEGVAALWLGKRVVAHLGFAPGGYAELAVTDVDRVHEIPANLDFAAAVAMIGTGRTAMGIVQFAELGPEAVAVIPAAAGGIGTLLVQYAKNTGATVVGLAGGPEKTARVAAGGADLAVDYKEPGWPDKVRAHLGGRAATVVFDGVGGEVARLSTQLLGPGGRHLVFGWSAAGVRGGEPYLVDGVSERVLGPRDDAEGRRPQPPADPGTARPRRSSRGQADPRRAALPARRGGRRAPCARDARNDRKGGTGAMTRHKASADATRTDSWSSDRVSVTRTGGATPPVDADPRRWWGLVIIALAQLMVVLDATIVNIALPSAQRDLGMSDGNRQWVITAYTLAFGGLLLLGGRIADLVGRKRTFVFGLIGFAAASALGGAATSSGMLFGARALQGVFAAVLAPSALSLLTTTFTDPKERGKAFGIYGALAGSGSAIGFIVGGLLTEYLNWRWCLYVNVPIAIIAVFGAFALLHDRPGHKGARLDVPGAVLGCGGLVAIVYGFSEAEPRGWTDPLVLALFAVGAALLVAFVWWQNRAPMPLLPLHIVKDRNRAGCFLTMMLAVIGMFGLFLFMTYYLQVVLGYSPVKTGLAYLPLTAAIITGSTQISARLLQHVAPRMLMVPGMVLASGGMMILTRMTTHSSYPTEVMPGLILMGLGMGLTFMPVFATATAGVAPHDSGVTSATVNTSQQVGGSIGTALLNTIATTSSTAYIAAHLHHPAQKALIAKEGVVHGYTVAIWWAAGIMLLAGLVAGLMVTAKAPKHGAAAERPVPEPVA</sequence>
<dbReference type="Gene3D" id="3.90.180.10">
    <property type="entry name" value="Medium-chain alcohol dehydrogenases, catalytic domain"/>
    <property type="match status" value="1"/>
</dbReference>
<dbReference type="InterPro" id="IPR020843">
    <property type="entry name" value="ER"/>
</dbReference>
<dbReference type="NCBIfam" id="TIGR00711">
    <property type="entry name" value="efflux_EmrB"/>
    <property type="match status" value="1"/>
</dbReference>
<dbReference type="InterPro" id="IPR036259">
    <property type="entry name" value="MFS_trans_sf"/>
</dbReference>
<feature type="domain" description="Major facilitator superfamily (MFS) profile" evidence="10">
    <location>
        <begin position="368"/>
        <end position="831"/>
    </location>
</feature>
<dbReference type="InterPro" id="IPR004638">
    <property type="entry name" value="EmrB-like"/>
</dbReference>
<feature type="compositionally biased region" description="Basic and acidic residues" evidence="8">
    <location>
        <begin position="312"/>
        <end position="322"/>
    </location>
</feature>
<keyword evidence="7" id="KW-0046">Antibiotic resistance</keyword>
<dbReference type="SMART" id="SM00829">
    <property type="entry name" value="PKS_ER"/>
    <property type="match status" value="1"/>
</dbReference>
<dbReference type="InterPro" id="IPR005829">
    <property type="entry name" value="Sugar_transporter_CS"/>
</dbReference>
<dbReference type="InterPro" id="IPR013149">
    <property type="entry name" value="ADH-like_C"/>
</dbReference>
<dbReference type="EMBL" id="BAAASG010000005">
    <property type="protein sequence ID" value="GAA2481522.1"/>
    <property type="molecule type" value="Genomic_DNA"/>
</dbReference>
<proteinExistence type="predicted"/>
<feature type="transmembrane region" description="Helical" evidence="9">
    <location>
        <begin position="554"/>
        <end position="573"/>
    </location>
</feature>
<feature type="transmembrane region" description="Helical" evidence="9">
    <location>
        <begin position="406"/>
        <end position="423"/>
    </location>
</feature>
<dbReference type="CDD" id="cd17321">
    <property type="entry name" value="MFS_MMR_MDR_like"/>
    <property type="match status" value="1"/>
</dbReference>
<comment type="caution">
    <text evidence="11">The sequence shown here is derived from an EMBL/GenBank/DDBJ whole genome shotgun (WGS) entry which is preliminary data.</text>
</comment>
<dbReference type="PANTHER" id="PTHR42718:SF46">
    <property type="entry name" value="BLR6921 PROTEIN"/>
    <property type="match status" value="1"/>
</dbReference>
<evidence type="ECO:0000256" key="6">
    <source>
        <dbReference type="ARBA" id="ARBA00023136"/>
    </source>
</evidence>
<dbReference type="Pfam" id="PF00107">
    <property type="entry name" value="ADH_zinc_N"/>
    <property type="match status" value="1"/>
</dbReference>
<keyword evidence="4 9" id="KW-0812">Transmembrane</keyword>
<name>A0ABP5YLT4_STRLO</name>
<feature type="transmembrane region" description="Helical" evidence="9">
    <location>
        <begin position="659"/>
        <end position="681"/>
    </location>
</feature>
<dbReference type="Gene3D" id="1.20.1250.20">
    <property type="entry name" value="MFS general substrate transporter like domains"/>
    <property type="match status" value="1"/>
</dbReference>
<dbReference type="InterPro" id="IPR020846">
    <property type="entry name" value="MFS_dom"/>
</dbReference>
<feature type="compositionally biased region" description="Basic and acidic residues" evidence="8">
    <location>
        <begin position="265"/>
        <end position="274"/>
    </location>
</feature>
<dbReference type="SUPFAM" id="SSF51735">
    <property type="entry name" value="NAD(P)-binding Rossmann-fold domains"/>
    <property type="match status" value="1"/>
</dbReference>
<keyword evidence="5 9" id="KW-1133">Transmembrane helix</keyword>
<evidence type="ECO:0000256" key="4">
    <source>
        <dbReference type="ARBA" id="ARBA00022692"/>
    </source>
</evidence>
<evidence type="ECO:0000259" key="10">
    <source>
        <dbReference type="PROSITE" id="PS50850"/>
    </source>
</evidence>
<dbReference type="InterPro" id="IPR013154">
    <property type="entry name" value="ADH-like_N"/>
</dbReference>
<gene>
    <name evidence="11" type="ORF">GCM10010276_18000</name>
</gene>
<dbReference type="Pfam" id="PF08240">
    <property type="entry name" value="ADH_N"/>
    <property type="match status" value="1"/>
</dbReference>
<dbReference type="SUPFAM" id="SSF103473">
    <property type="entry name" value="MFS general substrate transporter"/>
    <property type="match status" value="1"/>
</dbReference>
<dbReference type="Proteomes" id="UP001501777">
    <property type="component" value="Unassembled WGS sequence"/>
</dbReference>
<dbReference type="PROSITE" id="PS50850">
    <property type="entry name" value="MFS"/>
    <property type="match status" value="1"/>
</dbReference>
<feature type="transmembrane region" description="Helical" evidence="9">
    <location>
        <begin position="804"/>
        <end position="826"/>
    </location>
</feature>
<evidence type="ECO:0000256" key="5">
    <source>
        <dbReference type="ARBA" id="ARBA00022989"/>
    </source>
</evidence>
<organism evidence="11 12">
    <name type="scientific">Streptomyces longisporus</name>
    <dbReference type="NCBI Taxonomy" id="1948"/>
    <lineage>
        <taxon>Bacteria</taxon>
        <taxon>Bacillati</taxon>
        <taxon>Actinomycetota</taxon>
        <taxon>Actinomycetes</taxon>
        <taxon>Kitasatosporales</taxon>
        <taxon>Streptomycetaceae</taxon>
        <taxon>Streptomyces</taxon>
    </lineage>
</organism>
<feature type="region of interest" description="Disordered" evidence="8">
    <location>
        <begin position="265"/>
        <end position="356"/>
    </location>
</feature>